<keyword evidence="3" id="KW-0564">Palmitate</keyword>
<keyword evidence="9" id="KW-1185">Reference proteome</keyword>
<accession>A0A9N9QTN0</accession>
<feature type="domain" description="J" evidence="7">
    <location>
        <begin position="12"/>
        <end position="77"/>
    </location>
</feature>
<dbReference type="Proteomes" id="UP001153714">
    <property type="component" value="Chromosome 10"/>
</dbReference>
<dbReference type="AlphaFoldDB" id="A0A9N9QTN0"/>
<dbReference type="PROSITE" id="PS50076">
    <property type="entry name" value="DNAJ_2"/>
    <property type="match status" value="1"/>
</dbReference>
<dbReference type="OrthoDB" id="445556at2759"/>
<dbReference type="PANTHER" id="PTHR44027">
    <property type="entry name" value="DNAJ HOMOLOG SUBFAMILY C MEMBER 5 HOMOLOG"/>
    <property type="match status" value="1"/>
</dbReference>
<dbReference type="InterPro" id="IPR001623">
    <property type="entry name" value="DnaJ_domain"/>
</dbReference>
<gene>
    <name evidence="8" type="ORF">DIATSA_LOCUS1265</name>
</gene>
<comment type="subcellular location">
    <subcellularLocation>
        <location evidence="1">Membrane</location>
        <topology evidence="1">Lipid-anchor</topology>
    </subcellularLocation>
</comment>
<keyword evidence="5" id="KW-0449">Lipoprotein</keyword>
<dbReference type="InterPro" id="IPR051434">
    <property type="entry name" value="DnaJ_C_subfamily_member5"/>
</dbReference>
<dbReference type="GO" id="GO:0005737">
    <property type="term" value="C:cytoplasm"/>
    <property type="evidence" value="ECO:0007669"/>
    <property type="project" value="UniProtKB-ARBA"/>
</dbReference>
<dbReference type="InterPro" id="IPR036869">
    <property type="entry name" value="J_dom_sf"/>
</dbReference>
<dbReference type="SUPFAM" id="SSF46565">
    <property type="entry name" value="Chaperone J-domain"/>
    <property type="match status" value="1"/>
</dbReference>
<keyword evidence="4" id="KW-0143">Chaperone</keyword>
<organism evidence="8 9">
    <name type="scientific">Diatraea saccharalis</name>
    <name type="common">sugarcane borer</name>
    <dbReference type="NCBI Taxonomy" id="40085"/>
    <lineage>
        <taxon>Eukaryota</taxon>
        <taxon>Metazoa</taxon>
        <taxon>Ecdysozoa</taxon>
        <taxon>Arthropoda</taxon>
        <taxon>Hexapoda</taxon>
        <taxon>Insecta</taxon>
        <taxon>Pterygota</taxon>
        <taxon>Neoptera</taxon>
        <taxon>Endopterygota</taxon>
        <taxon>Lepidoptera</taxon>
        <taxon>Glossata</taxon>
        <taxon>Ditrysia</taxon>
        <taxon>Pyraloidea</taxon>
        <taxon>Crambidae</taxon>
        <taxon>Crambinae</taxon>
        <taxon>Diatraea</taxon>
    </lineage>
</organism>
<dbReference type="GO" id="GO:0061177">
    <property type="term" value="C:type Is terminal bouton"/>
    <property type="evidence" value="ECO:0007669"/>
    <property type="project" value="TreeGrafter"/>
</dbReference>
<dbReference type="SMART" id="SM00271">
    <property type="entry name" value="DnaJ"/>
    <property type="match status" value="1"/>
</dbReference>
<dbReference type="GO" id="GO:0016020">
    <property type="term" value="C:membrane"/>
    <property type="evidence" value="ECO:0007669"/>
    <property type="project" value="UniProtKB-SubCell"/>
</dbReference>
<dbReference type="FunFam" id="1.10.287.110:FF:000017">
    <property type="entry name" value="dnaJ homolog subfamily C member 5"/>
    <property type="match status" value="1"/>
</dbReference>
<reference evidence="8" key="2">
    <citation type="submission" date="2022-10" db="EMBL/GenBank/DDBJ databases">
        <authorList>
            <consortium name="ENA_rothamsted_submissions"/>
            <consortium name="culmorum"/>
            <person name="King R."/>
        </authorList>
    </citation>
    <scope>NUCLEOTIDE SEQUENCE</scope>
</reference>
<evidence type="ECO:0000256" key="5">
    <source>
        <dbReference type="ARBA" id="ARBA00023288"/>
    </source>
</evidence>
<dbReference type="CDD" id="cd06257">
    <property type="entry name" value="DnaJ"/>
    <property type="match status" value="1"/>
</dbReference>
<reference evidence="8" key="1">
    <citation type="submission" date="2021-12" db="EMBL/GenBank/DDBJ databases">
        <authorList>
            <person name="King R."/>
        </authorList>
    </citation>
    <scope>NUCLEOTIDE SEQUENCE</scope>
</reference>
<dbReference type="PANTHER" id="PTHR44027:SF7">
    <property type="entry name" value="DNAJ HOMOLOG SUBFAMILY C MEMBER 5 HOMOLOG"/>
    <property type="match status" value="1"/>
</dbReference>
<evidence type="ECO:0000259" key="7">
    <source>
        <dbReference type="PROSITE" id="PS50076"/>
    </source>
</evidence>
<dbReference type="Pfam" id="PF00226">
    <property type="entry name" value="DnaJ"/>
    <property type="match status" value="1"/>
</dbReference>
<dbReference type="GO" id="GO:1900073">
    <property type="term" value="P:regulation of neuromuscular synaptic transmission"/>
    <property type="evidence" value="ECO:0007669"/>
    <property type="project" value="TreeGrafter"/>
</dbReference>
<evidence type="ECO:0000313" key="9">
    <source>
        <dbReference type="Proteomes" id="UP001153714"/>
    </source>
</evidence>
<dbReference type="EMBL" id="OU893341">
    <property type="protein sequence ID" value="CAG9783061.1"/>
    <property type="molecule type" value="Genomic_DNA"/>
</dbReference>
<proteinExistence type="predicted"/>
<name>A0A9N9QTN0_9NEOP</name>
<evidence type="ECO:0000256" key="6">
    <source>
        <dbReference type="SAM" id="MobiDB-lite"/>
    </source>
</evidence>
<evidence type="ECO:0000256" key="3">
    <source>
        <dbReference type="ARBA" id="ARBA00023139"/>
    </source>
</evidence>
<evidence type="ECO:0000313" key="8">
    <source>
        <dbReference type="EMBL" id="CAG9783061.1"/>
    </source>
</evidence>
<evidence type="ECO:0000256" key="4">
    <source>
        <dbReference type="ARBA" id="ARBA00023186"/>
    </source>
</evidence>
<evidence type="ECO:0000256" key="2">
    <source>
        <dbReference type="ARBA" id="ARBA00023136"/>
    </source>
</evidence>
<dbReference type="Gene3D" id="1.10.287.110">
    <property type="entry name" value="DnaJ domain"/>
    <property type="match status" value="1"/>
</dbReference>
<protein>
    <recommendedName>
        <fullName evidence="7">J domain-containing protein</fullName>
    </recommendedName>
</protein>
<feature type="region of interest" description="Disordered" evidence="6">
    <location>
        <begin position="155"/>
        <end position="189"/>
    </location>
</feature>
<keyword evidence="2" id="KW-0472">Membrane</keyword>
<dbReference type="PRINTS" id="PR00625">
    <property type="entry name" value="JDOMAIN"/>
</dbReference>
<evidence type="ECO:0000256" key="1">
    <source>
        <dbReference type="ARBA" id="ARBA00004635"/>
    </source>
</evidence>
<sequence length="360" mass="39985">MDKRKLSTAGDSLYQILQVPKTATADDVKKSYRKLALKYHPDKNPNNPEAADKFKEVNRAHTILSDATKRNIYDNYGSLGLYIAEQFGEENVNAYFVVTSTWCKALFIVCGILTGCYFCCCLCCCCNCCCGKCKPRPPEESGDYHTLERDDSDGVQAVTVQPGGEGRPKGDQAPPIAMPPPSVPGASENTGLNTGSWLTVYTQPKSIDCFTLHVRATTDLEREQYVLKYGNFSGHVNWETCFLEVESPIGKHFLQGTGESGLLENVIITSITKDEYTLQEESADQWTLYGRRGSEVLMMRDCMGETAATFARAPYWPTVQDLYAILHRSGVAPLTQGRVLCEPRNIPVGHISINHYFSKV</sequence>